<proteinExistence type="inferred from homology"/>
<gene>
    <name evidence="3" type="ORF">LIER_25958</name>
</gene>
<evidence type="ECO:0000259" key="2">
    <source>
        <dbReference type="SMART" id="SM00568"/>
    </source>
</evidence>
<dbReference type="InterPro" id="IPR004182">
    <property type="entry name" value="GRAM"/>
</dbReference>
<protein>
    <recommendedName>
        <fullName evidence="2">GRAM domain-containing protein</fullName>
    </recommendedName>
</protein>
<dbReference type="Gene3D" id="2.30.29.30">
    <property type="entry name" value="Pleckstrin-homology domain (PH domain)/Phosphotyrosine-binding domain (PTB)"/>
    <property type="match status" value="1"/>
</dbReference>
<dbReference type="AlphaFoldDB" id="A0AAV3R6P8"/>
<name>A0AAV3R6P8_LITER</name>
<sequence length="234" mass="26288">MMKSLMSQKHVMGFPQVGSTTFFSLENAPTRLALCDSSEQYKILGNSCSNNNKTIQRRVDSVIGRMNKIGERVDSLAQGIRDHVKLGPKLTKTVKGKLSLGAKIIQVGGLKKIFKQNFSVIEDEKLLKAFQCYLSTTTGPISGLLFISTEKISFCSEKSIKVLSPSGNFVRVPYKVSIPLGKIKRVNGSEDLLKPSQKYVQVVTYDNFEFWFMGFLNYQKSLRFLQEVIVEVQL</sequence>
<dbReference type="EMBL" id="BAABME010007935">
    <property type="protein sequence ID" value="GAA0172057.1"/>
    <property type="molecule type" value="Genomic_DNA"/>
</dbReference>
<dbReference type="InterPro" id="IPR011993">
    <property type="entry name" value="PH-like_dom_sf"/>
</dbReference>
<evidence type="ECO:0000313" key="3">
    <source>
        <dbReference type="EMBL" id="GAA0172057.1"/>
    </source>
</evidence>
<comment type="caution">
    <text evidence="3">The sequence shown here is derived from an EMBL/GenBank/DDBJ whole genome shotgun (WGS) entry which is preliminary data.</text>
</comment>
<evidence type="ECO:0000256" key="1">
    <source>
        <dbReference type="ARBA" id="ARBA00009414"/>
    </source>
</evidence>
<reference evidence="3 4" key="1">
    <citation type="submission" date="2024-01" db="EMBL/GenBank/DDBJ databases">
        <title>The complete chloroplast genome sequence of Lithospermum erythrorhizon: insights into the phylogenetic relationship among Boraginaceae species and the maternal lineages of purple gromwells.</title>
        <authorList>
            <person name="Okada T."/>
            <person name="Watanabe K."/>
        </authorList>
    </citation>
    <scope>NUCLEOTIDE SEQUENCE [LARGE SCALE GENOMIC DNA]</scope>
</reference>
<dbReference type="PANTHER" id="PTHR31969">
    <property type="entry name" value="GEM-LIKE PROTEIN 2"/>
    <property type="match status" value="1"/>
</dbReference>
<dbReference type="Pfam" id="PF02893">
    <property type="entry name" value="GRAM"/>
    <property type="match status" value="1"/>
</dbReference>
<dbReference type="SMART" id="SM00568">
    <property type="entry name" value="GRAM"/>
    <property type="match status" value="1"/>
</dbReference>
<dbReference type="Proteomes" id="UP001454036">
    <property type="component" value="Unassembled WGS sequence"/>
</dbReference>
<feature type="domain" description="GRAM" evidence="2">
    <location>
        <begin position="112"/>
        <end position="190"/>
    </location>
</feature>
<evidence type="ECO:0000313" key="4">
    <source>
        <dbReference type="Proteomes" id="UP001454036"/>
    </source>
</evidence>
<organism evidence="3 4">
    <name type="scientific">Lithospermum erythrorhizon</name>
    <name type="common">Purple gromwell</name>
    <name type="synonym">Lithospermum officinale var. erythrorhizon</name>
    <dbReference type="NCBI Taxonomy" id="34254"/>
    <lineage>
        <taxon>Eukaryota</taxon>
        <taxon>Viridiplantae</taxon>
        <taxon>Streptophyta</taxon>
        <taxon>Embryophyta</taxon>
        <taxon>Tracheophyta</taxon>
        <taxon>Spermatophyta</taxon>
        <taxon>Magnoliopsida</taxon>
        <taxon>eudicotyledons</taxon>
        <taxon>Gunneridae</taxon>
        <taxon>Pentapetalae</taxon>
        <taxon>asterids</taxon>
        <taxon>lamiids</taxon>
        <taxon>Boraginales</taxon>
        <taxon>Boraginaceae</taxon>
        <taxon>Boraginoideae</taxon>
        <taxon>Lithospermeae</taxon>
        <taxon>Lithospermum</taxon>
    </lineage>
</organism>
<accession>A0AAV3R6P8</accession>
<comment type="similarity">
    <text evidence="1">Belongs to the GEM family.</text>
</comment>
<dbReference type="InterPro" id="IPR037848">
    <property type="entry name" value="GEM-like"/>
</dbReference>
<keyword evidence="4" id="KW-1185">Reference proteome</keyword>